<feature type="domain" description="DUF2520" evidence="2">
    <location>
        <begin position="147"/>
        <end position="242"/>
    </location>
</feature>
<dbReference type="InterPro" id="IPR028939">
    <property type="entry name" value="P5C_Rdtase_cat_N"/>
</dbReference>
<accession>A0A7C5H667</accession>
<dbReference type="InterPro" id="IPR008927">
    <property type="entry name" value="6-PGluconate_DH-like_C_sf"/>
</dbReference>
<dbReference type="SUPFAM" id="SSF48179">
    <property type="entry name" value="6-phosphogluconate dehydrogenase C-terminal domain-like"/>
    <property type="match status" value="1"/>
</dbReference>
<dbReference type="Pfam" id="PF03807">
    <property type="entry name" value="F420_oxidored"/>
    <property type="match status" value="1"/>
</dbReference>
<dbReference type="InterPro" id="IPR018931">
    <property type="entry name" value="DUF2520"/>
</dbReference>
<organism evidence="3">
    <name type="scientific">candidate division WOR-3 bacterium</name>
    <dbReference type="NCBI Taxonomy" id="2052148"/>
    <lineage>
        <taxon>Bacteria</taxon>
        <taxon>Bacteria division WOR-3</taxon>
    </lineage>
</organism>
<gene>
    <name evidence="3" type="ORF">ENL19_03275</name>
</gene>
<sequence length="263" mass="29172">MAENIRKKIAIIGLGRVGSSLARLLVENGIEFIGGFSSTVESSVKAIKKIQAGRVLSIEELKDADAVFVCVQDRNIEKIAKKISFQDFAFENMTFIHCSGSYGLDVLSPISEKGGEIAVFHPLFPFIDFEFSLANIRGAYVGVEGPEWLYSLAKRLGLVPFSLPKNRGKYHLGAVLSSGLLLSLLSYPEEIAKELGIPVEAYLKLAENAIKGAMNFSIMDSITGPWKRGDDEVIKKHLENCSDPILYSRLLRRIREVLRENKH</sequence>
<dbReference type="Gene3D" id="3.40.50.720">
    <property type="entry name" value="NAD(P)-binding Rossmann-like Domain"/>
    <property type="match status" value="1"/>
</dbReference>
<protein>
    <submittedName>
        <fullName evidence="3">DUF2520 domain-containing protein</fullName>
    </submittedName>
</protein>
<dbReference type="PROSITE" id="PS00065">
    <property type="entry name" value="D_2_HYDROXYACID_DH_1"/>
    <property type="match status" value="1"/>
</dbReference>
<reference evidence="3" key="1">
    <citation type="journal article" date="2020" name="mSystems">
        <title>Genome- and Community-Level Interaction Insights into Carbon Utilization and Element Cycling Functions of Hydrothermarchaeota in Hydrothermal Sediment.</title>
        <authorList>
            <person name="Zhou Z."/>
            <person name="Liu Y."/>
            <person name="Xu W."/>
            <person name="Pan J."/>
            <person name="Luo Z.H."/>
            <person name="Li M."/>
        </authorList>
    </citation>
    <scope>NUCLEOTIDE SEQUENCE [LARGE SCALE GENOMIC DNA]</scope>
    <source>
        <strain evidence="3">HyVt-74</strain>
    </source>
</reference>
<dbReference type="Pfam" id="PF10728">
    <property type="entry name" value="DUF2520"/>
    <property type="match status" value="1"/>
</dbReference>
<evidence type="ECO:0000259" key="2">
    <source>
        <dbReference type="Pfam" id="PF10728"/>
    </source>
</evidence>
<proteinExistence type="predicted"/>
<comment type="caution">
    <text evidence="3">The sequence shown here is derived from an EMBL/GenBank/DDBJ whole genome shotgun (WGS) entry which is preliminary data.</text>
</comment>
<dbReference type="InterPro" id="IPR036291">
    <property type="entry name" value="NAD(P)-bd_dom_sf"/>
</dbReference>
<dbReference type="EMBL" id="DRTB01000249">
    <property type="protein sequence ID" value="HHE05067.1"/>
    <property type="molecule type" value="Genomic_DNA"/>
</dbReference>
<dbReference type="Proteomes" id="UP000886110">
    <property type="component" value="Unassembled WGS sequence"/>
</dbReference>
<feature type="domain" description="Pyrroline-5-carboxylate reductase catalytic N-terminal" evidence="1">
    <location>
        <begin position="8"/>
        <end position="83"/>
    </location>
</feature>
<name>A0A7C5H667_UNCW3</name>
<dbReference type="SUPFAM" id="SSF51735">
    <property type="entry name" value="NAD(P)-binding Rossmann-fold domains"/>
    <property type="match status" value="1"/>
</dbReference>
<dbReference type="AlphaFoldDB" id="A0A7C5H667"/>
<dbReference type="Gene3D" id="1.10.1040.20">
    <property type="entry name" value="ProC-like, C-terminal domain"/>
    <property type="match status" value="1"/>
</dbReference>
<dbReference type="PANTHER" id="PTHR40459">
    <property type="entry name" value="CONSERVED HYPOTHETICAL ALANINE AND LEUCINE RICH PROTEIN"/>
    <property type="match status" value="1"/>
</dbReference>
<evidence type="ECO:0000313" key="3">
    <source>
        <dbReference type="EMBL" id="HHE05067.1"/>
    </source>
</evidence>
<dbReference type="InterPro" id="IPR029752">
    <property type="entry name" value="D-isomer_DH_CS1"/>
</dbReference>
<dbReference type="PANTHER" id="PTHR40459:SF1">
    <property type="entry name" value="CONSERVED HYPOTHETICAL ALANINE AND LEUCINE RICH PROTEIN"/>
    <property type="match status" value="1"/>
</dbReference>
<evidence type="ECO:0000259" key="1">
    <source>
        <dbReference type="Pfam" id="PF03807"/>
    </source>
</evidence>
<dbReference type="InterPro" id="IPR037108">
    <property type="entry name" value="TM1727-like_C_sf"/>
</dbReference>